<proteinExistence type="inferred from homology"/>
<comment type="cofactor">
    <cofactor evidence="1">
        <name>pyridoxal 5'-phosphate</name>
        <dbReference type="ChEBI" id="CHEBI:597326"/>
    </cofactor>
</comment>
<keyword evidence="4" id="KW-0808">Transferase</keyword>
<dbReference type="GO" id="GO:0030170">
    <property type="term" value="F:pyridoxal phosphate binding"/>
    <property type="evidence" value="ECO:0007669"/>
    <property type="project" value="InterPro"/>
</dbReference>
<dbReference type="EMBL" id="JAAXEP010000005">
    <property type="protein sequence ID" value="MBY5628534.1"/>
    <property type="molecule type" value="Genomic_DNA"/>
</dbReference>
<dbReference type="Gene3D" id="3.40.640.10">
    <property type="entry name" value="Type I PLP-dependent aspartate aminotransferase-like (Major domain)"/>
    <property type="match status" value="1"/>
</dbReference>
<dbReference type="CDD" id="cd00610">
    <property type="entry name" value="OAT_like"/>
    <property type="match status" value="1"/>
</dbReference>
<protein>
    <submittedName>
        <fullName evidence="4">Aspartate aminotransferase family protein</fullName>
    </submittedName>
</protein>
<evidence type="ECO:0000256" key="1">
    <source>
        <dbReference type="ARBA" id="ARBA00001933"/>
    </source>
</evidence>
<dbReference type="AlphaFoldDB" id="A0AAJ1A6P6"/>
<dbReference type="Proteomes" id="UP000825699">
    <property type="component" value="Unassembled WGS sequence"/>
</dbReference>
<dbReference type="InterPro" id="IPR015421">
    <property type="entry name" value="PyrdxlP-dep_Trfase_major"/>
</dbReference>
<comment type="similarity">
    <text evidence="3">Belongs to the class-III pyridoxal-phosphate-dependent aminotransferase family.</text>
</comment>
<evidence type="ECO:0000313" key="5">
    <source>
        <dbReference type="Proteomes" id="UP000825699"/>
    </source>
</evidence>
<sequence length="457" mass="48933">MFHPDLLRSGRGISRSRSEHFFIKGRRVFPTGITRVTVDHEPSPLYISRGEGAYVIDVDGNRLLDLSNNFTTLIHGHGFLPVADAVADLLHRGTCFSNPTEHEITLAELLIERIPAIEHIRFVNSGTEAVMFAIKAARAFTCRPGIARIEGAYHGAYDWAETGQAVSPAIWNDPLRSPAVPAYRGMPPSVRDEVTVIRFNDIADLERRIAAAAPSLACILIDPMPSRAGLIAPEPSFFAAVEAIAKKYGILIVADEVLNLRQSHAGASARYGLHPDLVAAGKIIGGGFPVGAIGGRKDVMRVFASDSGKPLLPQGGTFSANPVSMVAGRVAMEAMTEAAFGSLESLGDRIRAGLRNEIERHGAAFSVTGAASLFRIHPKGKQPGDFREAYLAPEEAELMGRLSRHFLNCGILLPSGAAACLSTAMTTADGDAITSTFADFLSTLEKSPTEQAFDHGN</sequence>
<accession>A0AAJ1A6P6</accession>
<dbReference type="RefSeq" id="WP_222419772.1">
    <property type="nucleotide sequence ID" value="NZ_JAAXEP010000005.1"/>
</dbReference>
<dbReference type="Pfam" id="PF00202">
    <property type="entry name" value="Aminotran_3"/>
    <property type="match status" value="1"/>
</dbReference>
<dbReference type="Gene3D" id="3.90.1150.10">
    <property type="entry name" value="Aspartate Aminotransferase, domain 1"/>
    <property type="match status" value="1"/>
</dbReference>
<evidence type="ECO:0000313" key="4">
    <source>
        <dbReference type="EMBL" id="MBY5628534.1"/>
    </source>
</evidence>
<dbReference type="InterPro" id="IPR015422">
    <property type="entry name" value="PyrdxlP-dep_Trfase_small"/>
</dbReference>
<dbReference type="PANTHER" id="PTHR43713">
    <property type="entry name" value="GLUTAMATE-1-SEMIALDEHYDE 2,1-AMINOMUTASE"/>
    <property type="match status" value="1"/>
</dbReference>
<keyword evidence="4" id="KW-0032">Aminotransferase</keyword>
<dbReference type="GO" id="GO:0008483">
    <property type="term" value="F:transaminase activity"/>
    <property type="evidence" value="ECO:0007669"/>
    <property type="project" value="UniProtKB-KW"/>
</dbReference>
<reference evidence="4" key="1">
    <citation type="submission" date="2020-04" db="EMBL/GenBank/DDBJ databases">
        <title>Global-level population genomics supports evidence of horizontal gene transfer on evolution of Rhizobia in Lentils.</title>
        <authorList>
            <person name="Gai Y."/>
            <person name="Cook D."/>
            <person name="Riely B."/>
        </authorList>
    </citation>
    <scope>NUCLEOTIDE SEQUENCE</scope>
    <source>
        <strain evidence="4">Derici101B</strain>
    </source>
</reference>
<keyword evidence="2 3" id="KW-0663">Pyridoxal phosphate</keyword>
<dbReference type="SUPFAM" id="SSF53383">
    <property type="entry name" value="PLP-dependent transferases"/>
    <property type="match status" value="1"/>
</dbReference>
<dbReference type="PANTHER" id="PTHR43713:SF3">
    <property type="entry name" value="GLUTAMATE-1-SEMIALDEHYDE 2,1-AMINOMUTASE 1, CHLOROPLASTIC-RELATED"/>
    <property type="match status" value="1"/>
</dbReference>
<dbReference type="InterPro" id="IPR015424">
    <property type="entry name" value="PyrdxlP-dep_Trfase"/>
</dbReference>
<evidence type="ECO:0000256" key="2">
    <source>
        <dbReference type="ARBA" id="ARBA00022898"/>
    </source>
</evidence>
<evidence type="ECO:0000256" key="3">
    <source>
        <dbReference type="RuleBase" id="RU003560"/>
    </source>
</evidence>
<organism evidence="4 5">
    <name type="scientific">Rhizobium leguminosarum</name>
    <dbReference type="NCBI Taxonomy" id="384"/>
    <lineage>
        <taxon>Bacteria</taxon>
        <taxon>Pseudomonadati</taxon>
        <taxon>Pseudomonadota</taxon>
        <taxon>Alphaproteobacteria</taxon>
        <taxon>Hyphomicrobiales</taxon>
        <taxon>Rhizobiaceae</taxon>
        <taxon>Rhizobium/Agrobacterium group</taxon>
        <taxon>Rhizobium</taxon>
    </lineage>
</organism>
<gene>
    <name evidence="4" type="ORF">HFO42_10490</name>
</gene>
<dbReference type="InterPro" id="IPR005814">
    <property type="entry name" value="Aminotrans_3"/>
</dbReference>
<name>A0AAJ1A6P6_RHILE</name>
<comment type="caution">
    <text evidence="4">The sequence shown here is derived from an EMBL/GenBank/DDBJ whole genome shotgun (WGS) entry which is preliminary data.</text>
</comment>